<feature type="compositionally biased region" description="Gly residues" evidence="2">
    <location>
        <begin position="105"/>
        <end position="122"/>
    </location>
</feature>
<dbReference type="SMART" id="SM00322">
    <property type="entry name" value="KH"/>
    <property type="match status" value="1"/>
</dbReference>
<dbReference type="Pfam" id="PF00013">
    <property type="entry name" value="KH_1"/>
    <property type="match status" value="1"/>
</dbReference>
<dbReference type="InterPro" id="IPR004087">
    <property type="entry name" value="KH_dom"/>
</dbReference>
<sequence length="256" mass="27601">MTKAIYYNPANYSQGTQQNQSRQSMMSGSGMNMGMGMNGGNNNNNNMNHGGNQYPPQAQNFAAMMGMPPQMMAMYGQLPMQPQGGNKQPQMPMNAFGYPQFPMQMGGGPGAGPGGNPNGGGSMNANSNNTRSGNTTTGADGKINQELFVPQKHIGLVIGKGGKNLKDIRSQTGCYVKVNDEIPGSTERNLTLMGNIYGIQSAIMLINNKIENEKMRQQREQREHMHGLPHHSNFSGSGGSGRRDFNKSSLPNPPEK</sequence>
<protein>
    <submittedName>
        <fullName evidence="4">Unnamed protein product</fullName>
    </submittedName>
</protein>
<feature type="region of interest" description="Disordered" evidence="2">
    <location>
        <begin position="215"/>
        <end position="256"/>
    </location>
</feature>
<name>A0A9W7DFV3_AMBMO</name>
<dbReference type="InterPro" id="IPR036612">
    <property type="entry name" value="KH_dom_type_1_sf"/>
</dbReference>
<comment type="caution">
    <text evidence="4">The sequence shown here is derived from an EMBL/GenBank/DDBJ whole genome shotgun (WGS) entry which is preliminary data.</text>
</comment>
<evidence type="ECO:0000256" key="1">
    <source>
        <dbReference type="PROSITE-ProRule" id="PRU00117"/>
    </source>
</evidence>
<feature type="domain" description="K Homology" evidence="3">
    <location>
        <begin position="141"/>
        <end position="211"/>
    </location>
</feature>
<dbReference type="Proteomes" id="UP001165063">
    <property type="component" value="Unassembled WGS sequence"/>
</dbReference>
<feature type="region of interest" description="Disordered" evidence="2">
    <location>
        <begin position="105"/>
        <end position="141"/>
    </location>
</feature>
<evidence type="ECO:0000313" key="5">
    <source>
        <dbReference type="Proteomes" id="UP001165063"/>
    </source>
</evidence>
<dbReference type="OrthoDB" id="5204190at2759"/>
<dbReference type="EMBL" id="BSXU01002039">
    <property type="protein sequence ID" value="GMG33639.1"/>
    <property type="molecule type" value="Genomic_DNA"/>
</dbReference>
<organism evidence="4 5">
    <name type="scientific">Ambrosiozyma monospora</name>
    <name type="common">Yeast</name>
    <name type="synonym">Endomycopsis monosporus</name>
    <dbReference type="NCBI Taxonomy" id="43982"/>
    <lineage>
        <taxon>Eukaryota</taxon>
        <taxon>Fungi</taxon>
        <taxon>Dikarya</taxon>
        <taxon>Ascomycota</taxon>
        <taxon>Saccharomycotina</taxon>
        <taxon>Pichiomycetes</taxon>
        <taxon>Pichiales</taxon>
        <taxon>Pichiaceae</taxon>
        <taxon>Ambrosiozyma</taxon>
    </lineage>
</organism>
<reference evidence="4" key="1">
    <citation type="submission" date="2023-04" db="EMBL/GenBank/DDBJ databases">
        <title>Ambrosiozyma monospora NBRC 1965.</title>
        <authorList>
            <person name="Ichikawa N."/>
            <person name="Sato H."/>
            <person name="Tonouchi N."/>
        </authorList>
    </citation>
    <scope>NUCLEOTIDE SEQUENCE</scope>
    <source>
        <strain evidence="4">NBRC 1965</strain>
    </source>
</reference>
<dbReference type="PROSITE" id="PS50084">
    <property type="entry name" value="KH_TYPE_1"/>
    <property type="match status" value="1"/>
</dbReference>
<keyword evidence="1" id="KW-0694">RNA-binding</keyword>
<accession>A0A9W7DFV3</accession>
<evidence type="ECO:0000259" key="3">
    <source>
        <dbReference type="SMART" id="SM00322"/>
    </source>
</evidence>
<dbReference type="Gene3D" id="3.30.1370.10">
    <property type="entry name" value="K Homology domain, type 1"/>
    <property type="match status" value="1"/>
</dbReference>
<dbReference type="CDD" id="cd00105">
    <property type="entry name" value="KH-I"/>
    <property type="match status" value="1"/>
</dbReference>
<feature type="compositionally biased region" description="Low complexity" evidence="2">
    <location>
        <begin position="123"/>
        <end position="139"/>
    </location>
</feature>
<dbReference type="SUPFAM" id="SSF54791">
    <property type="entry name" value="Eukaryotic type KH-domain (KH-domain type I)"/>
    <property type="match status" value="1"/>
</dbReference>
<dbReference type="AlphaFoldDB" id="A0A9W7DFV3"/>
<dbReference type="GO" id="GO:0003723">
    <property type="term" value="F:RNA binding"/>
    <property type="evidence" value="ECO:0007669"/>
    <property type="project" value="UniProtKB-UniRule"/>
</dbReference>
<gene>
    <name evidence="4" type="ORF">Amon01_000429800</name>
</gene>
<dbReference type="InterPro" id="IPR004088">
    <property type="entry name" value="KH_dom_type_1"/>
</dbReference>
<evidence type="ECO:0000256" key="2">
    <source>
        <dbReference type="SAM" id="MobiDB-lite"/>
    </source>
</evidence>
<feature type="compositionally biased region" description="Polar residues" evidence="2">
    <location>
        <begin position="10"/>
        <end position="23"/>
    </location>
</feature>
<feature type="compositionally biased region" description="Basic and acidic residues" evidence="2">
    <location>
        <begin position="215"/>
        <end position="226"/>
    </location>
</feature>
<proteinExistence type="predicted"/>
<feature type="region of interest" description="Disordered" evidence="2">
    <location>
        <begin position="1"/>
        <end position="30"/>
    </location>
</feature>
<keyword evidence="5" id="KW-1185">Reference proteome</keyword>
<evidence type="ECO:0000313" key="4">
    <source>
        <dbReference type="EMBL" id="GMG33639.1"/>
    </source>
</evidence>